<organism evidence="1">
    <name type="scientific">freshwater metagenome</name>
    <dbReference type="NCBI Taxonomy" id="449393"/>
    <lineage>
        <taxon>unclassified sequences</taxon>
        <taxon>metagenomes</taxon>
        <taxon>ecological metagenomes</taxon>
    </lineage>
</organism>
<proteinExistence type="predicted"/>
<dbReference type="EMBL" id="CAFBNQ010000097">
    <property type="protein sequence ID" value="CAB4961833.1"/>
    <property type="molecule type" value="Genomic_DNA"/>
</dbReference>
<gene>
    <name evidence="1" type="ORF">UFOPK3861_00839</name>
</gene>
<name>A0A6J7L4I7_9ZZZZ</name>
<reference evidence="1" key="1">
    <citation type="submission" date="2020-05" db="EMBL/GenBank/DDBJ databases">
        <authorList>
            <person name="Chiriac C."/>
            <person name="Salcher M."/>
            <person name="Ghai R."/>
            <person name="Kavagutti S V."/>
        </authorList>
    </citation>
    <scope>NUCLEOTIDE SEQUENCE</scope>
</reference>
<evidence type="ECO:0000313" key="1">
    <source>
        <dbReference type="EMBL" id="CAB4961833.1"/>
    </source>
</evidence>
<accession>A0A6J7L4I7</accession>
<dbReference type="AlphaFoldDB" id="A0A6J7L4I7"/>
<protein>
    <submittedName>
        <fullName evidence="1">Unannotated protein</fullName>
    </submittedName>
</protein>
<sequence>MKRSNGNLESINNLVPPGMRTVISGIPEESSSVVERCAVYSISLCKPASSSISSSWASPNFPRFCEWESAPAIALVCATSDSLWLDIALTWVRISDSASMRRRSASDASFCNFSIADFIASISVASFEPAIALSRSDLYKSRSARTDANSAAETPSFDVRRLAMKFPRARPIKSPITSVRMATTALDMGLSWQEALTMARRLYSL</sequence>